<dbReference type="InterPro" id="IPR006009">
    <property type="entry name" value="GlcNAc_MurG"/>
</dbReference>
<accession>A0ABV4D5L2</accession>
<dbReference type="GO" id="GO:0016757">
    <property type="term" value="F:glycosyltransferase activity"/>
    <property type="evidence" value="ECO:0007669"/>
    <property type="project" value="UniProtKB-KW"/>
</dbReference>
<dbReference type="InterPro" id="IPR004276">
    <property type="entry name" value="GlycoTrans_28_N"/>
</dbReference>
<keyword evidence="6 10" id="KW-0573">Peptidoglycan synthesis</keyword>
<sequence length="366" mass="40145">MRIIVTGGGTGGHIYPALAFINHLKTIEPESDVLYVGTERGLESKIVPAAGIYFKTVDIQGFRRSFSFSNFKTLYKFLKSTSDAKKIIKDFEPDVVIGTGGYVAGPVLYAAAKLKIPTLVHEQNSIPGITNKFLSKYVDKVAVAFEAVKPYFPREKTVFTGNPRAQEVASLEATDILETEYELKKDKKTVVIFGGSRGAQTINEAVKAALPKFAEKDYQLVYASGQIYYDEDYAEFAKYKESANIAIRPYISNMLEVLASSDLILCRAGATTIAEITALGLPTIFVPSPNVTADHQTKNAQALVDIGAAKMIRDAELTAEKMLESISEIFSDESLYQAMSEASKKAGVPDASDRLYQLVKEIKNNE</sequence>
<evidence type="ECO:0000313" key="13">
    <source>
        <dbReference type="EMBL" id="MEY8537050.1"/>
    </source>
</evidence>
<proteinExistence type="inferred from homology"/>
<dbReference type="EC" id="2.4.1.227" evidence="10"/>
<comment type="caution">
    <text evidence="13">The sequence shown here is derived from an EMBL/GenBank/DDBJ whole genome shotgun (WGS) entry which is preliminary data.</text>
</comment>
<evidence type="ECO:0000313" key="14">
    <source>
        <dbReference type="Proteomes" id="UP001565242"/>
    </source>
</evidence>
<evidence type="ECO:0000256" key="2">
    <source>
        <dbReference type="ARBA" id="ARBA00022618"/>
    </source>
</evidence>
<feature type="binding site" evidence="10">
    <location>
        <position position="296"/>
    </location>
    <ligand>
        <name>UDP-N-acetyl-alpha-D-glucosamine</name>
        <dbReference type="ChEBI" id="CHEBI:57705"/>
    </ligand>
</feature>
<dbReference type="SUPFAM" id="SSF53756">
    <property type="entry name" value="UDP-Glycosyltransferase/glycogen phosphorylase"/>
    <property type="match status" value="1"/>
</dbReference>
<keyword evidence="2 10" id="KW-0132">Cell division</keyword>
<feature type="domain" description="Glycosyl transferase family 28 C-terminal" evidence="12">
    <location>
        <begin position="189"/>
        <end position="355"/>
    </location>
</feature>
<evidence type="ECO:0000256" key="1">
    <source>
        <dbReference type="ARBA" id="ARBA00022475"/>
    </source>
</evidence>
<evidence type="ECO:0000256" key="4">
    <source>
        <dbReference type="ARBA" id="ARBA00022679"/>
    </source>
</evidence>
<keyword evidence="7 10" id="KW-0472">Membrane</keyword>
<dbReference type="PANTHER" id="PTHR21015:SF22">
    <property type="entry name" value="GLYCOSYLTRANSFERASE"/>
    <property type="match status" value="1"/>
</dbReference>
<evidence type="ECO:0000256" key="8">
    <source>
        <dbReference type="ARBA" id="ARBA00023306"/>
    </source>
</evidence>
<keyword evidence="5 10" id="KW-0133">Cell shape</keyword>
<dbReference type="CDD" id="cd03785">
    <property type="entry name" value="GT28_MurG"/>
    <property type="match status" value="1"/>
</dbReference>
<protein>
    <recommendedName>
        <fullName evidence="10">UDP-N-acetylglucosamine--N-acetylmuramyl-(pentapeptide) pyrophosphoryl-undecaprenol N-acetylglucosamine transferase</fullName>
        <ecNumber evidence="10">2.4.1.227</ecNumber>
    </recommendedName>
    <alternativeName>
        <fullName evidence="10">Undecaprenyl-PP-MurNAc-pentapeptide-UDPGlcNAc GlcNAc transferase</fullName>
    </alternativeName>
</protein>
<feature type="binding site" evidence="10">
    <location>
        <begin position="10"/>
        <end position="12"/>
    </location>
    <ligand>
        <name>UDP-N-acetyl-alpha-D-glucosamine</name>
        <dbReference type="ChEBI" id="CHEBI:57705"/>
    </ligand>
</feature>
<dbReference type="EMBL" id="JBCLSQ010000002">
    <property type="protein sequence ID" value="MEY8537050.1"/>
    <property type="molecule type" value="Genomic_DNA"/>
</dbReference>
<keyword evidence="4 10" id="KW-0808">Transferase</keyword>
<dbReference type="InterPro" id="IPR007235">
    <property type="entry name" value="Glyco_trans_28_C"/>
</dbReference>
<organism evidence="13 14">
    <name type="scientific">Lactococcus muris</name>
    <dbReference type="NCBI Taxonomy" id="2941330"/>
    <lineage>
        <taxon>Bacteria</taxon>
        <taxon>Bacillati</taxon>
        <taxon>Bacillota</taxon>
        <taxon>Bacilli</taxon>
        <taxon>Lactobacillales</taxon>
        <taxon>Streptococcaceae</taxon>
        <taxon>Lactococcus</taxon>
    </lineage>
</organism>
<keyword evidence="3 10" id="KW-0328">Glycosyltransferase</keyword>
<comment type="function">
    <text evidence="10">Cell wall formation. Catalyzes the transfer of a GlcNAc subunit on undecaprenyl-pyrophosphoryl-MurNAc-pentapeptide (lipid intermediate I) to form undecaprenyl-pyrophosphoryl-MurNAc-(pentapeptide)GlcNAc (lipid intermediate II).</text>
</comment>
<gene>
    <name evidence="10 13" type="primary">murG</name>
    <name evidence="13" type="ORF">AALM99_01145</name>
</gene>
<dbReference type="Gene3D" id="3.40.50.2000">
    <property type="entry name" value="Glycogen Phosphorylase B"/>
    <property type="match status" value="2"/>
</dbReference>
<keyword evidence="8 10" id="KW-0131">Cell cycle</keyword>
<dbReference type="RefSeq" id="WP_369917623.1">
    <property type="nucleotide sequence ID" value="NZ_JBCLSQ010000002.1"/>
</dbReference>
<evidence type="ECO:0000256" key="10">
    <source>
        <dbReference type="HAMAP-Rule" id="MF_00033"/>
    </source>
</evidence>
<evidence type="ECO:0000256" key="5">
    <source>
        <dbReference type="ARBA" id="ARBA00022960"/>
    </source>
</evidence>
<comment type="pathway">
    <text evidence="10">Cell wall biogenesis; peptidoglycan biosynthesis.</text>
</comment>
<reference evidence="13 14" key="1">
    <citation type="submission" date="2024-03" db="EMBL/GenBank/DDBJ databases">
        <title>Mouse gut bacterial collection (mGBC) of GemPharmatech.</title>
        <authorList>
            <person name="He Y."/>
            <person name="Dong L."/>
            <person name="Wu D."/>
            <person name="Gao X."/>
            <person name="Lin Z."/>
        </authorList>
    </citation>
    <scope>NUCLEOTIDE SEQUENCE [LARGE SCALE GENOMIC DNA]</scope>
    <source>
        <strain evidence="13 14">20-218</strain>
    </source>
</reference>
<evidence type="ECO:0000256" key="3">
    <source>
        <dbReference type="ARBA" id="ARBA00022676"/>
    </source>
</evidence>
<comment type="similarity">
    <text evidence="10">Belongs to the glycosyltransferase 28 family. MurG subfamily.</text>
</comment>
<evidence type="ECO:0000256" key="7">
    <source>
        <dbReference type="ARBA" id="ARBA00023136"/>
    </source>
</evidence>
<evidence type="ECO:0000256" key="9">
    <source>
        <dbReference type="ARBA" id="ARBA00023316"/>
    </source>
</evidence>
<comment type="caution">
    <text evidence="10">Lacks conserved residue(s) required for the propagation of feature annotation.</text>
</comment>
<dbReference type="Pfam" id="PF03033">
    <property type="entry name" value="Glyco_transf_28"/>
    <property type="match status" value="1"/>
</dbReference>
<feature type="binding site" evidence="10">
    <location>
        <position position="124"/>
    </location>
    <ligand>
        <name>UDP-N-acetyl-alpha-D-glucosamine</name>
        <dbReference type="ChEBI" id="CHEBI:57705"/>
    </ligand>
</feature>
<dbReference type="HAMAP" id="MF_00033">
    <property type="entry name" value="MurG"/>
    <property type="match status" value="1"/>
</dbReference>
<keyword evidence="9 10" id="KW-0961">Cell wall biogenesis/degradation</keyword>
<dbReference type="NCBIfam" id="TIGR01133">
    <property type="entry name" value="murG"/>
    <property type="match status" value="1"/>
</dbReference>
<evidence type="ECO:0000256" key="6">
    <source>
        <dbReference type="ARBA" id="ARBA00022984"/>
    </source>
</evidence>
<keyword evidence="14" id="KW-1185">Reference proteome</keyword>
<keyword evidence="1 10" id="KW-1003">Cell membrane</keyword>
<evidence type="ECO:0000259" key="12">
    <source>
        <dbReference type="Pfam" id="PF04101"/>
    </source>
</evidence>
<evidence type="ECO:0000259" key="11">
    <source>
        <dbReference type="Pfam" id="PF03033"/>
    </source>
</evidence>
<feature type="domain" description="Glycosyltransferase family 28 N-terminal" evidence="11">
    <location>
        <begin position="3"/>
        <end position="142"/>
    </location>
</feature>
<feature type="binding site" evidence="10">
    <location>
        <position position="196"/>
    </location>
    <ligand>
        <name>UDP-N-acetyl-alpha-D-glucosamine</name>
        <dbReference type="ChEBI" id="CHEBI:57705"/>
    </ligand>
</feature>
<dbReference type="PANTHER" id="PTHR21015">
    <property type="entry name" value="UDP-N-ACETYLGLUCOSAMINE--N-ACETYLMURAMYL-(PENTAPEPTIDE) PYROPHOSPHORYL-UNDECAPRENOL N-ACETYLGLUCOSAMINE TRANSFERASE 1"/>
    <property type="match status" value="1"/>
</dbReference>
<comment type="catalytic activity">
    <reaction evidence="10">
        <text>Mur2Ac(oyl-L-Ala-gamma-D-Glu-L-Lys-D-Ala-D-Ala)-di-trans,octa-cis-undecaprenyl diphosphate + UDP-N-acetyl-alpha-D-glucosamine = beta-D-GlcNAc-(1-&gt;4)-Mur2Ac(oyl-L-Ala-gamma-D-Glu-L-Lys-D-Ala-D-Ala)-di-trans,octa-cis-undecaprenyl diphosphate + UDP + H(+)</text>
        <dbReference type="Rhea" id="RHEA:23192"/>
        <dbReference type="ChEBI" id="CHEBI:15378"/>
        <dbReference type="ChEBI" id="CHEBI:57705"/>
        <dbReference type="ChEBI" id="CHEBI:58223"/>
        <dbReference type="ChEBI" id="CHEBI:60032"/>
        <dbReference type="ChEBI" id="CHEBI:60033"/>
        <dbReference type="EC" id="2.4.1.227"/>
    </reaction>
</comment>
<dbReference type="Proteomes" id="UP001565242">
    <property type="component" value="Unassembled WGS sequence"/>
</dbReference>
<name>A0ABV4D5L2_9LACT</name>
<feature type="binding site" evidence="10">
    <location>
        <position position="251"/>
    </location>
    <ligand>
        <name>UDP-N-acetyl-alpha-D-glucosamine</name>
        <dbReference type="ChEBI" id="CHEBI:57705"/>
    </ligand>
</feature>
<dbReference type="Pfam" id="PF04101">
    <property type="entry name" value="Glyco_tran_28_C"/>
    <property type="match status" value="1"/>
</dbReference>
<comment type="subcellular location">
    <subcellularLocation>
        <location evidence="10">Cell membrane</location>
        <topology evidence="10">Peripheral membrane protein</topology>
        <orientation evidence="10">Cytoplasmic side</orientation>
    </subcellularLocation>
</comment>